<name>A0A2V0QDA2_PSESF</name>
<comment type="caution">
    <text evidence="1">The sequence shown here is derived from an EMBL/GenBank/DDBJ whole genome shotgun (WGS) entry which is preliminary data.</text>
</comment>
<protein>
    <submittedName>
        <fullName evidence="1">Uncharacterized protein</fullName>
    </submittedName>
</protein>
<organism evidence="1 2">
    <name type="scientific">Pseudomonas syringae pv. actinidiae</name>
    <dbReference type="NCBI Taxonomy" id="103796"/>
    <lineage>
        <taxon>Bacteria</taxon>
        <taxon>Pseudomonadati</taxon>
        <taxon>Pseudomonadota</taxon>
        <taxon>Gammaproteobacteria</taxon>
        <taxon>Pseudomonadales</taxon>
        <taxon>Pseudomonadaceae</taxon>
        <taxon>Pseudomonas</taxon>
        <taxon>Pseudomonas syringae</taxon>
    </lineage>
</organism>
<dbReference type="AlphaFoldDB" id="A0A2V0QDA2"/>
<evidence type="ECO:0000313" key="2">
    <source>
        <dbReference type="Proteomes" id="UP000247480"/>
    </source>
</evidence>
<proteinExistence type="predicted"/>
<evidence type="ECO:0000313" key="1">
    <source>
        <dbReference type="EMBL" id="GBH11086.1"/>
    </source>
</evidence>
<sequence>MKQADPATVCFYEKVLSPSSSGLGHRPFTAVTGVRVP</sequence>
<dbReference type="EMBL" id="BGJZ01000220">
    <property type="protein sequence ID" value="GBH11086.1"/>
    <property type="molecule type" value="Genomic_DNA"/>
</dbReference>
<dbReference type="Proteomes" id="UP000247480">
    <property type="component" value="Unassembled WGS sequence"/>
</dbReference>
<accession>A0A2V0QDA2</accession>
<gene>
    <name evidence="1" type="ORF">KPSA1_04520</name>
</gene>
<reference evidence="1 2" key="1">
    <citation type="submission" date="2018-04" db="EMBL/GenBank/DDBJ databases">
        <title>Draft genome sequence of Pseudomonas syringae pv. actinidiae biovar 1 strains isolated from kiwifruit in Kagawa prefecture.</title>
        <authorList>
            <person name="Tabuchi M."/>
            <person name="Saito M."/>
            <person name="Fujiwara S."/>
            <person name="Sasa N."/>
            <person name="Akimitsu K."/>
            <person name="Gomi K."/>
            <person name="Konishi-Sugita S."/>
            <person name="Hamano K."/>
            <person name="Kataoka I."/>
        </authorList>
    </citation>
    <scope>NUCLEOTIDE SEQUENCE [LARGE SCALE GENOMIC DNA]</scope>
    <source>
        <strain evidence="1 2">MAFF212206</strain>
    </source>
</reference>